<evidence type="ECO:0000313" key="2">
    <source>
        <dbReference type="Proteomes" id="UP000094802"/>
    </source>
</evidence>
<dbReference type="GeneID" id="77319150"/>
<gene>
    <name evidence="1" type="ORF">A142_21625</name>
</gene>
<reference evidence="1 2" key="1">
    <citation type="journal article" date="2012" name="Science">
        <title>Ecological populations of bacteria act as socially cohesive units of antibiotic production and resistance.</title>
        <authorList>
            <person name="Cordero O.X."/>
            <person name="Wildschutte H."/>
            <person name="Kirkup B."/>
            <person name="Proehl S."/>
            <person name="Ngo L."/>
            <person name="Hussain F."/>
            <person name="Le Roux F."/>
            <person name="Mincer T."/>
            <person name="Polz M.F."/>
        </authorList>
    </citation>
    <scope>NUCLEOTIDE SEQUENCE [LARGE SCALE GENOMIC DNA]</scope>
    <source>
        <strain evidence="1 2">12E03</strain>
    </source>
</reference>
<dbReference type="OrthoDB" id="6638270at2"/>
<sequence length="67" mass="7592">MLTNQEIAIKQGAFDIPGFHESVKRDFDAGLITLEEAAREFCKANWTPYINMAYTKKHLGIEDQTAC</sequence>
<dbReference type="EMBL" id="AJZD02000177">
    <property type="protein sequence ID" value="OEF93021.1"/>
    <property type="molecule type" value="Genomic_DNA"/>
</dbReference>
<proteinExistence type="predicted"/>
<evidence type="ECO:0000313" key="1">
    <source>
        <dbReference type="EMBL" id="OEF93021.1"/>
    </source>
</evidence>
<protein>
    <submittedName>
        <fullName evidence="1">Uncharacterized protein</fullName>
    </submittedName>
</protein>
<dbReference type="Proteomes" id="UP000094802">
    <property type="component" value="Unassembled WGS sequence"/>
</dbReference>
<dbReference type="RefSeq" id="WP_017108529.1">
    <property type="nucleotide sequence ID" value="NZ_AJZD02000177.1"/>
</dbReference>
<name>A0A1E5FRI8_VIBSP</name>
<accession>A0A1E5FRI8</accession>
<comment type="caution">
    <text evidence="1">The sequence shown here is derived from an EMBL/GenBank/DDBJ whole genome shotgun (WGS) entry which is preliminary data.</text>
</comment>
<dbReference type="AlphaFoldDB" id="A0A1E5FRI8"/>
<organism evidence="1 2">
    <name type="scientific">Vibrio splendidus 12E03</name>
    <dbReference type="NCBI Taxonomy" id="1191305"/>
    <lineage>
        <taxon>Bacteria</taxon>
        <taxon>Pseudomonadati</taxon>
        <taxon>Pseudomonadota</taxon>
        <taxon>Gammaproteobacteria</taxon>
        <taxon>Vibrionales</taxon>
        <taxon>Vibrionaceae</taxon>
        <taxon>Vibrio</taxon>
    </lineage>
</organism>